<protein>
    <submittedName>
        <fullName evidence="6">Diguanylate cyclase</fullName>
        <ecNumber evidence="6">2.7.7.65</ecNumber>
    </submittedName>
</protein>
<feature type="domain" description="HPt" evidence="5">
    <location>
        <begin position="1"/>
        <end position="96"/>
    </location>
</feature>
<keyword evidence="2" id="KW-0597">Phosphoprotein</keyword>
<dbReference type="CDD" id="cd17574">
    <property type="entry name" value="REC_OmpR"/>
    <property type="match status" value="1"/>
</dbReference>
<dbReference type="InterPro" id="IPR000160">
    <property type="entry name" value="GGDEF_dom"/>
</dbReference>
<dbReference type="CDD" id="cd00156">
    <property type="entry name" value="REC"/>
    <property type="match status" value="1"/>
</dbReference>
<feature type="modified residue" description="4-aspartylphosphate" evidence="2">
    <location>
        <position position="472"/>
    </location>
</feature>
<feature type="modified residue" description="Phosphohistidine" evidence="1">
    <location>
        <position position="37"/>
    </location>
</feature>
<dbReference type="PROSITE" id="PS50894">
    <property type="entry name" value="HPT"/>
    <property type="match status" value="1"/>
</dbReference>
<dbReference type="CDD" id="cd01949">
    <property type="entry name" value="GGDEF"/>
    <property type="match status" value="1"/>
</dbReference>
<dbReference type="SUPFAM" id="SSF52172">
    <property type="entry name" value="CheY-like"/>
    <property type="match status" value="2"/>
</dbReference>
<dbReference type="GO" id="GO:0052621">
    <property type="term" value="F:diguanylate cyclase activity"/>
    <property type="evidence" value="ECO:0007669"/>
    <property type="project" value="UniProtKB-EC"/>
</dbReference>
<name>A0ABZ2N4S7_9BACI</name>
<keyword evidence="6" id="KW-0548">Nucleotidyltransferase</keyword>
<dbReference type="InterPro" id="IPR011006">
    <property type="entry name" value="CheY-like_superfamily"/>
</dbReference>
<dbReference type="InterPro" id="IPR029787">
    <property type="entry name" value="Nucleotide_cyclase"/>
</dbReference>
<dbReference type="SMART" id="SM00448">
    <property type="entry name" value="REC"/>
    <property type="match status" value="2"/>
</dbReference>
<evidence type="ECO:0000313" key="6">
    <source>
        <dbReference type="EMBL" id="WXB92724.1"/>
    </source>
</evidence>
<keyword evidence="6" id="KW-0808">Transferase</keyword>
<feature type="domain" description="Response regulatory" evidence="3">
    <location>
        <begin position="415"/>
        <end position="539"/>
    </location>
</feature>
<dbReference type="Pfam" id="PF00990">
    <property type="entry name" value="GGDEF"/>
    <property type="match status" value="1"/>
</dbReference>
<feature type="domain" description="Response regulatory" evidence="3">
    <location>
        <begin position="114"/>
        <end position="230"/>
    </location>
</feature>
<dbReference type="Gene3D" id="3.40.50.2300">
    <property type="match status" value="2"/>
</dbReference>
<dbReference type="InterPro" id="IPR008207">
    <property type="entry name" value="Sig_transdc_His_kin_Hpt_dom"/>
</dbReference>
<evidence type="ECO:0000259" key="4">
    <source>
        <dbReference type="PROSITE" id="PS50887"/>
    </source>
</evidence>
<dbReference type="PROSITE" id="PS50887">
    <property type="entry name" value="GGDEF"/>
    <property type="match status" value="1"/>
</dbReference>
<evidence type="ECO:0000256" key="1">
    <source>
        <dbReference type="PROSITE-ProRule" id="PRU00110"/>
    </source>
</evidence>
<dbReference type="Gene3D" id="3.30.70.270">
    <property type="match status" value="1"/>
</dbReference>
<dbReference type="SUPFAM" id="SSF47226">
    <property type="entry name" value="Histidine-containing phosphotransfer domain, HPT domain"/>
    <property type="match status" value="1"/>
</dbReference>
<organism evidence="6 7">
    <name type="scientific">Bacillus kandeliae</name>
    <dbReference type="NCBI Taxonomy" id="3129297"/>
    <lineage>
        <taxon>Bacteria</taxon>
        <taxon>Bacillati</taxon>
        <taxon>Bacillota</taxon>
        <taxon>Bacilli</taxon>
        <taxon>Bacillales</taxon>
        <taxon>Bacillaceae</taxon>
        <taxon>Bacillus</taxon>
    </lineage>
</organism>
<dbReference type="RefSeq" id="WP_338751514.1">
    <property type="nucleotide sequence ID" value="NZ_CP147404.1"/>
</dbReference>
<dbReference type="PROSITE" id="PS50110">
    <property type="entry name" value="RESPONSE_REGULATORY"/>
    <property type="match status" value="2"/>
</dbReference>
<reference evidence="6 7" key="1">
    <citation type="submission" date="2024-02" db="EMBL/GenBank/DDBJ databases">
        <title>Seven novel Bacillus-like species.</title>
        <authorList>
            <person name="Liu G."/>
        </authorList>
    </citation>
    <scope>NUCLEOTIDE SEQUENCE [LARGE SCALE GENOMIC DNA]</scope>
    <source>
        <strain evidence="6 7">FJAT-52991</strain>
    </source>
</reference>
<evidence type="ECO:0000256" key="2">
    <source>
        <dbReference type="PROSITE-ProRule" id="PRU00169"/>
    </source>
</evidence>
<dbReference type="EMBL" id="CP147404">
    <property type="protein sequence ID" value="WXB92724.1"/>
    <property type="molecule type" value="Genomic_DNA"/>
</dbReference>
<dbReference type="EC" id="2.7.7.65" evidence="6"/>
<dbReference type="PANTHER" id="PTHR45138:SF9">
    <property type="entry name" value="DIGUANYLATE CYCLASE DGCM-RELATED"/>
    <property type="match status" value="1"/>
</dbReference>
<dbReference type="SUPFAM" id="SSF55073">
    <property type="entry name" value="Nucleotide cyclase"/>
    <property type="match status" value="1"/>
</dbReference>
<dbReference type="NCBIfam" id="TIGR00254">
    <property type="entry name" value="GGDEF"/>
    <property type="match status" value="1"/>
</dbReference>
<evidence type="ECO:0000259" key="3">
    <source>
        <dbReference type="PROSITE" id="PS50110"/>
    </source>
</evidence>
<dbReference type="InterPro" id="IPR001789">
    <property type="entry name" value="Sig_transdc_resp-reg_receiver"/>
</dbReference>
<sequence length="544" mass="62800">MRKEKYQQMIYERMQAEFQQWGERDCILEQELYFFLHSLKGTAGTIGLSEISSISSEKIAPLEESGKKEWETSEWQEYLAPLIEGLDFYTKNVEVSHGENVEPSFAKLKPKKDFILVIDDDIAFMTFMKDLLEKEGYAVIIAHNGQRGLELIYEIKPAVVFLDIMLPDINGFTILEDIVNKVKKERMIVAMISENDSRANQIRAYDMGALDFIAKPIDQEILLSYISNRLMYKKALERSIIMDELTQLYNRKYMNTSLQQLIQQFERKEEPFVVAIVDLDYFKKVNDTYGHLVGDEVLQSFAALVKKVTHEQDISCRYGGEEFVLLLPNSTTDDASHVLEQLREAMAQKLFSAKGEEFQVTFSAGIAQATKENLHPEKLLEEADQALYFAKQSGRNRTITFGSHVEDVKHRLKVTIIVVDDVYVVREMITNYFTAWQPNEKYEIEVLEFSDGVSFLQSDWYVPDGKYIILLDGMMPIMDGLDVLKKLRENHSSNNVLVSMLTGRKSEEHILRALELGANDYIVKPFDIQEVSERILRLINRLYG</sequence>
<proteinExistence type="predicted"/>
<feature type="domain" description="GGDEF" evidence="4">
    <location>
        <begin position="270"/>
        <end position="403"/>
    </location>
</feature>
<dbReference type="InterPro" id="IPR043128">
    <property type="entry name" value="Rev_trsase/Diguanyl_cyclase"/>
</dbReference>
<evidence type="ECO:0000259" key="5">
    <source>
        <dbReference type="PROSITE" id="PS50894"/>
    </source>
</evidence>
<dbReference type="PANTHER" id="PTHR45138">
    <property type="entry name" value="REGULATORY COMPONENTS OF SENSORY TRANSDUCTION SYSTEM"/>
    <property type="match status" value="1"/>
</dbReference>
<dbReference type="SMART" id="SM00267">
    <property type="entry name" value="GGDEF"/>
    <property type="match status" value="1"/>
</dbReference>
<keyword evidence="7" id="KW-1185">Reference proteome</keyword>
<feature type="modified residue" description="4-aspartylphosphate" evidence="2">
    <location>
        <position position="163"/>
    </location>
</feature>
<accession>A0ABZ2N4S7</accession>
<dbReference type="InterPro" id="IPR050469">
    <property type="entry name" value="Diguanylate_Cyclase"/>
</dbReference>
<dbReference type="InterPro" id="IPR036641">
    <property type="entry name" value="HPT_dom_sf"/>
</dbReference>
<dbReference type="Proteomes" id="UP001387364">
    <property type="component" value="Chromosome"/>
</dbReference>
<gene>
    <name evidence="6" type="ORF">WDJ61_16075</name>
</gene>
<evidence type="ECO:0000313" key="7">
    <source>
        <dbReference type="Proteomes" id="UP001387364"/>
    </source>
</evidence>
<dbReference type="Pfam" id="PF00072">
    <property type="entry name" value="Response_reg"/>
    <property type="match status" value="2"/>
</dbReference>